<protein>
    <recommendedName>
        <fullName evidence="3">Flavodoxin-like fold domain-containing protein</fullName>
    </recommendedName>
</protein>
<dbReference type="Gene3D" id="3.40.50.360">
    <property type="match status" value="1"/>
</dbReference>
<dbReference type="PATRIC" id="fig|1423812.3.peg.2561"/>
<dbReference type="PANTHER" id="PTHR10204">
    <property type="entry name" value="NAD P H OXIDOREDUCTASE-RELATED"/>
    <property type="match status" value="1"/>
</dbReference>
<dbReference type="GO" id="GO:0003955">
    <property type="term" value="F:NAD(P)H dehydrogenase (quinone) activity"/>
    <property type="evidence" value="ECO:0007669"/>
    <property type="project" value="TreeGrafter"/>
</dbReference>
<comment type="caution">
    <text evidence="4">The sequence shown here is derived from an EMBL/GenBank/DDBJ whole genome shotgun (WGS) entry which is preliminary data.</text>
</comment>
<dbReference type="OrthoDB" id="9798454at2"/>
<evidence type="ECO:0000313" key="4">
    <source>
        <dbReference type="EMBL" id="KRL37870.1"/>
    </source>
</evidence>
<dbReference type="PANTHER" id="PTHR10204:SF34">
    <property type="entry name" value="NAD(P)H DEHYDROGENASE [QUINONE] 1 ISOFORM 1"/>
    <property type="match status" value="1"/>
</dbReference>
<comment type="similarity">
    <text evidence="1">Belongs to the NAD(P)H dehydrogenase (quinone) family.</text>
</comment>
<keyword evidence="2" id="KW-0560">Oxidoreductase</keyword>
<dbReference type="AlphaFoldDB" id="A0A0R1Q051"/>
<keyword evidence="5" id="KW-1185">Reference proteome</keyword>
<evidence type="ECO:0000256" key="2">
    <source>
        <dbReference type="ARBA" id="ARBA00023002"/>
    </source>
</evidence>
<dbReference type="InterPro" id="IPR051545">
    <property type="entry name" value="NAD(P)H_dehydrogenase_qn"/>
</dbReference>
<dbReference type="GO" id="GO:0005829">
    <property type="term" value="C:cytosol"/>
    <property type="evidence" value="ECO:0007669"/>
    <property type="project" value="TreeGrafter"/>
</dbReference>
<evidence type="ECO:0000256" key="1">
    <source>
        <dbReference type="ARBA" id="ARBA00006252"/>
    </source>
</evidence>
<dbReference type="Pfam" id="PF02525">
    <property type="entry name" value="Flavodoxin_2"/>
    <property type="match status" value="1"/>
</dbReference>
<accession>A0A0R1Q051</accession>
<reference evidence="4 5" key="1">
    <citation type="journal article" date="2015" name="Genome Announc.">
        <title>Expanding the biotechnology potential of lactobacilli through comparative genomics of 213 strains and associated genera.</title>
        <authorList>
            <person name="Sun Z."/>
            <person name="Harris H.M."/>
            <person name="McCann A."/>
            <person name="Guo C."/>
            <person name="Argimon S."/>
            <person name="Zhang W."/>
            <person name="Yang X."/>
            <person name="Jeffery I.B."/>
            <person name="Cooney J.C."/>
            <person name="Kagawa T.F."/>
            <person name="Liu W."/>
            <person name="Song Y."/>
            <person name="Salvetti E."/>
            <person name="Wrobel A."/>
            <person name="Rasinkangas P."/>
            <person name="Parkhill J."/>
            <person name="Rea M.C."/>
            <person name="O'Sullivan O."/>
            <person name="Ritari J."/>
            <person name="Douillard F.P."/>
            <person name="Paul Ross R."/>
            <person name="Yang R."/>
            <person name="Briner A.E."/>
            <person name="Felis G.E."/>
            <person name="de Vos W.M."/>
            <person name="Barrangou R."/>
            <person name="Klaenhammer T.R."/>
            <person name="Caufield P.W."/>
            <person name="Cui Y."/>
            <person name="Zhang H."/>
            <person name="O'Toole P.W."/>
        </authorList>
    </citation>
    <scope>NUCLEOTIDE SEQUENCE [LARGE SCALE GENOMIC DNA]</scope>
    <source>
        <strain evidence="4 5">DSM 19971</strain>
    </source>
</reference>
<dbReference type="RefSeq" id="WP_057736546.1">
    <property type="nucleotide sequence ID" value="NZ_AZEG01000008.1"/>
</dbReference>
<feature type="domain" description="Flavodoxin-like fold" evidence="3">
    <location>
        <begin position="4"/>
        <end position="187"/>
    </location>
</feature>
<dbReference type="EMBL" id="AZEG01000008">
    <property type="protein sequence ID" value="KRL37870.1"/>
    <property type="molecule type" value="Genomic_DNA"/>
</dbReference>
<name>A0A0R1Q051_9LACO</name>
<proteinExistence type="inferred from homology"/>
<dbReference type="Proteomes" id="UP000051155">
    <property type="component" value="Unassembled WGS sequence"/>
</dbReference>
<evidence type="ECO:0000313" key="5">
    <source>
        <dbReference type="Proteomes" id="UP000051155"/>
    </source>
</evidence>
<evidence type="ECO:0000259" key="3">
    <source>
        <dbReference type="Pfam" id="PF02525"/>
    </source>
</evidence>
<gene>
    <name evidence="4" type="ORF">FD20_GL002408</name>
</gene>
<dbReference type="InterPro" id="IPR029039">
    <property type="entry name" value="Flavoprotein-like_sf"/>
</dbReference>
<sequence length="191" mass="21649">MEQALIIYCHPYAKSFNHAILESIIAELNRRNVDYQVIDLYADHFSPVYTSEELALFSSGKTLDPQVLRYQEMLKKADRLIFVSPIWWNGIPGMLKGFIDKIMKKKFAYLPTKTGISGQLTNIKTAKVFTTSTSPTWYLKLFCGNAINKAFVKTTLKQLGIKKTSWQNLGGIDSKSTKQLTAYLKNIAGQI</sequence>
<organism evidence="4 5">
    <name type="scientific">Liquorilactobacillus uvarum DSM 19971</name>
    <dbReference type="NCBI Taxonomy" id="1423812"/>
    <lineage>
        <taxon>Bacteria</taxon>
        <taxon>Bacillati</taxon>
        <taxon>Bacillota</taxon>
        <taxon>Bacilli</taxon>
        <taxon>Lactobacillales</taxon>
        <taxon>Lactobacillaceae</taxon>
        <taxon>Liquorilactobacillus</taxon>
    </lineage>
</organism>
<dbReference type="STRING" id="1423812.FD20_GL002408"/>
<dbReference type="SUPFAM" id="SSF52218">
    <property type="entry name" value="Flavoproteins"/>
    <property type="match status" value="1"/>
</dbReference>
<dbReference type="InterPro" id="IPR003680">
    <property type="entry name" value="Flavodoxin_fold"/>
</dbReference>